<organism evidence="2 3">
    <name type="scientific">Fusarium agapanthi</name>
    <dbReference type="NCBI Taxonomy" id="1803897"/>
    <lineage>
        <taxon>Eukaryota</taxon>
        <taxon>Fungi</taxon>
        <taxon>Dikarya</taxon>
        <taxon>Ascomycota</taxon>
        <taxon>Pezizomycotina</taxon>
        <taxon>Sordariomycetes</taxon>
        <taxon>Hypocreomycetidae</taxon>
        <taxon>Hypocreales</taxon>
        <taxon>Nectriaceae</taxon>
        <taxon>Fusarium</taxon>
        <taxon>Fusarium fujikuroi species complex</taxon>
    </lineage>
</organism>
<keyword evidence="3" id="KW-1185">Reference proteome</keyword>
<dbReference type="OrthoDB" id="5105709at2759"/>
<sequence>MILDVVYQHIDLYSDHSFLIVDESVYFLDILAIAFKKAYEPAPYTEYNGRLSAMERHLVVKKASETKPPQIMLASRGTVGNDIDPQCFNVLIQCGPWWKVSWEVQTLGRLYRPGGTKPVFVYEVRAEDCDVEDHKINVRNNKNRQNSTLQEETIRPDEIMDTDIVQRSMS</sequence>
<evidence type="ECO:0000259" key="1">
    <source>
        <dbReference type="Pfam" id="PF00271"/>
    </source>
</evidence>
<evidence type="ECO:0000313" key="3">
    <source>
        <dbReference type="Proteomes" id="UP000737391"/>
    </source>
</evidence>
<dbReference type="SUPFAM" id="SSF52540">
    <property type="entry name" value="P-loop containing nucleoside triphosphate hydrolases"/>
    <property type="match status" value="1"/>
</dbReference>
<comment type="caution">
    <text evidence="2">The sequence shown here is derived from an EMBL/GenBank/DDBJ whole genome shotgun (WGS) entry which is preliminary data.</text>
</comment>
<gene>
    <name evidence="2" type="ORF">FAGAP_13069</name>
</gene>
<dbReference type="InterPro" id="IPR027417">
    <property type="entry name" value="P-loop_NTPase"/>
</dbReference>
<name>A0A9P5AWU1_9HYPO</name>
<accession>A0A9P5AWU1</accession>
<protein>
    <submittedName>
        <fullName evidence="2">Global transactivator</fullName>
    </submittedName>
</protein>
<feature type="domain" description="Helicase C-terminal" evidence="1">
    <location>
        <begin position="6"/>
        <end position="114"/>
    </location>
</feature>
<dbReference type="InterPro" id="IPR001650">
    <property type="entry name" value="Helicase_C-like"/>
</dbReference>
<evidence type="ECO:0000313" key="2">
    <source>
        <dbReference type="EMBL" id="KAF4473486.1"/>
    </source>
</evidence>
<dbReference type="Proteomes" id="UP000737391">
    <property type="component" value="Unassembled WGS sequence"/>
</dbReference>
<dbReference type="EMBL" id="LUFC02001584">
    <property type="protein sequence ID" value="KAF4473486.1"/>
    <property type="molecule type" value="Genomic_DNA"/>
</dbReference>
<dbReference type="Gene3D" id="3.40.50.300">
    <property type="entry name" value="P-loop containing nucleotide triphosphate hydrolases"/>
    <property type="match status" value="1"/>
</dbReference>
<proteinExistence type="predicted"/>
<dbReference type="Pfam" id="PF00271">
    <property type="entry name" value="Helicase_C"/>
    <property type="match status" value="1"/>
</dbReference>
<dbReference type="AlphaFoldDB" id="A0A9P5AWU1"/>
<reference evidence="2" key="1">
    <citation type="submission" date="2020-01" db="EMBL/GenBank/DDBJ databases">
        <title>Identification and distribution of gene clusters putatively required for synthesis of sphingolipid metabolism inhibitors in phylogenetically diverse species of the filamentous fungus Fusarium.</title>
        <authorList>
            <person name="Kim H.-S."/>
            <person name="Busman M."/>
            <person name="Brown D.W."/>
            <person name="Divon H."/>
            <person name="Uhlig S."/>
            <person name="Proctor R.H."/>
        </authorList>
    </citation>
    <scope>NUCLEOTIDE SEQUENCE</scope>
    <source>
        <strain evidence="2">NRRL 31653</strain>
    </source>
</reference>